<evidence type="ECO:0000256" key="1">
    <source>
        <dbReference type="SAM" id="SignalP"/>
    </source>
</evidence>
<dbReference type="Gene3D" id="3.40.190.100">
    <property type="entry name" value="Glycine betaine-binding periplasmic protein, domain 2"/>
    <property type="match status" value="1"/>
</dbReference>
<dbReference type="Pfam" id="PF04069">
    <property type="entry name" value="OpuAC"/>
    <property type="match status" value="1"/>
</dbReference>
<proteinExistence type="predicted"/>
<dbReference type="Gene3D" id="3.10.105.10">
    <property type="entry name" value="Dipeptide-binding Protein, Domain 3"/>
    <property type="match status" value="1"/>
</dbReference>
<organism evidence="3 4">
    <name type="scientific">Gemmobacter lanyuensis</name>
    <dbReference type="NCBI Taxonomy" id="1054497"/>
    <lineage>
        <taxon>Bacteria</taxon>
        <taxon>Pseudomonadati</taxon>
        <taxon>Pseudomonadota</taxon>
        <taxon>Alphaproteobacteria</taxon>
        <taxon>Rhodobacterales</taxon>
        <taxon>Paracoccaceae</taxon>
        <taxon>Gemmobacter</taxon>
    </lineage>
</organism>
<evidence type="ECO:0000313" key="3">
    <source>
        <dbReference type="EMBL" id="GGW38863.1"/>
    </source>
</evidence>
<protein>
    <submittedName>
        <fullName evidence="3">ABC transporter substrate-binding protein</fullName>
    </submittedName>
</protein>
<accession>A0A918IZL9</accession>
<dbReference type="RefSeq" id="WP_189634616.1">
    <property type="nucleotide sequence ID" value="NZ_BMYQ01000010.1"/>
</dbReference>
<keyword evidence="4" id="KW-1185">Reference proteome</keyword>
<evidence type="ECO:0000313" key="4">
    <source>
        <dbReference type="Proteomes" id="UP000628984"/>
    </source>
</evidence>
<reference evidence="3" key="1">
    <citation type="journal article" date="2014" name="Int. J. Syst. Evol. Microbiol.">
        <title>Complete genome sequence of Corynebacterium casei LMG S-19264T (=DSM 44701T), isolated from a smear-ripened cheese.</title>
        <authorList>
            <consortium name="US DOE Joint Genome Institute (JGI-PGF)"/>
            <person name="Walter F."/>
            <person name="Albersmeier A."/>
            <person name="Kalinowski J."/>
            <person name="Ruckert C."/>
        </authorList>
    </citation>
    <scope>NUCLEOTIDE SEQUENCE</scope>
    <source>
        <strain evidence="3">KCTC 23714</strain>
    </source>
</reference>
<dbReference type="EMBL" id="BMYQ01000010">
    <property type="protein sequence ID" value="GGW38863.1"/>
    <property type="molecule type" value="Genomic_DNA"/>
</dbReference>
<name>A0A918IZL9_9RHOB</name>
<feature type="domain" description="ABC-type glycine betaine transport system substrate-binding" evidence="2">
    <location>
        <begin position="26"/>
        <end position="308"/>
    </location>
</feature>
<feature type="signal peptide" evidence="1">
    <location>
        <begin position="1"/>
        <end position="22"/>
    </location>
</feature>
<evidence type="ECO:0000259" key="2">
    <source>
        <dbReference type="Pfam" id="PF04069"/>
    </source>
</evidence>
<dbReference type="SUPFAM" id="SSF53850">
    <property type="entry name" value="Periplasmic binding protein-like II"/>
    <property type="match status" value="1"/>
</dbReference>
<sequence length="329" mass="34897">MKKLLLSAAFTASMLGGSAVYAECGDVTIAAFSWQSSEALSNVDQIILNAGYGCNASIVAGDTVPTITAMIEKGQPDLASETTPSLLGGVYVKGEAEGRVAEVGLAISDGTVSGWYIPTYVAEAHPEIKTVDDAVAHPELFPAPEDASKGGVIQGPQGWGDTVVTAQLYKALDLDNKGFTLVPSGSAAALDGAIAKAYEQKQGFIAAYWAPTSLLVKYPMIRLEGAHDAAEWARCTSVQDCPDPKPNYWAPAEVKTLASKDFAEAMDPAVKDYLGKRSWTQAEVSQVMAWMTDNQANGEEGAKWFLANMPDVWTKWVPADVADKIKAAL</sequence>
<feature type="chain" id="PRO_5037893136" evidence="1">
    <location>
        <begin position="23"/>
        <end position="329"/>
    </location>
</feature>
<dbReference type="GO" id="GO:0022857">
    <property type="term" value="F:transmembrane transporter activity"/>
    <property type="evidence" value="ECO:0007669"/>
    <property type="project" value="InterPro"/>
</dbReference>
<keyword evidence="1" id="KW-0732">Signal</keyword>
<dbReference type="Proteomes" id="UP000628984">
    <property type="component" value="Unassembled WGS sequence"/>
</dbReference>
<gene>
    <name evidence="3" type="ORF">GCM10011452_29100</name>
</gene>
<dbReference type="InterPro" id="IPR007210">
    <property type="entry name" value="ABC_Gly_betaine_transp_sub-bd"/>
</dbReference>
<dbReference type="GO" id="GO:0043190">
    <property type="term" value="C:ATP-binding cassette (ABC) transporter complex"/>
    <property type="evidence" value="ECO:0007669"/>
    <property type="project" value="InterPro"/>
</dbReference>
<comment type="caution">
    <text evidence="3">The sequence shown here is derived from an EMBL/GenBank/DDBJ whole genome shotgun (WGS) entry which is preliminary data.</text>
</comment>
<dbReference type="AlphaFoldDB" id="A0A918IZL9"/>
<reference evidence="3" key="2">
    <citation type="submission" date="2020-09" db="EMBL/GenBank/DDBJ databases">
        <authorList>
            <person name="Sun Q."/>
            <person name="Kim S."/>
        </authorList>
    </citation>
    <scope>NUCLEOTIDE SEQUENCE</scope>
    <source>
        <strain evidence="3">KCTC 23714</strain>
    </source>
</reference>